<dbReference type="AlphaFoldDB" id="A0A7W7CFZ8"/>
<dbReference type="Proteomes" id="UP000533598">
    <property type="component" value="Unassembled WGS sequence"/>
</dbReference>
<keyword evidence="2" id="KW-1185">Reference proteome</keyword>
<sequence length="73" mass="8075">MSTGAHNLTKITIYINPATEDALQAVMEREGITLTEAVRHLVAYGDVVYRADRVEGKMVLISDGDQTERITLL</sequence>
<proteinExistence type="predicted"/>
<dbReference type="RefSeq" id="WP_185006423.1">
    <property type="nucleotide sequence ID" value="NZ_BAAAUI010000005.1"/>
</dbReference>
<evidence type="ECO:0008006" key="3">
    <source>
        <dbReference type="Google" id="ProtNLM"/>
    </source>
</evidence>
<dbReference type="EMBL" id="JACHMH010000001">
    <property type="protein sequence ID" value="MBB4680531.1"/>
    <property type="molecule type" value="Genomic_DNA"/>
</dbReference>
<reference evidence="1 2" key="1">
    <citation type="submission" date="2020-08" db="EMBL/GenBank/DDBJ databases">
        <title>Sequencing the genomes of 1000 actinobacteria strains.</title>
        <authorList>
            <person name="Klenk H.-P."/>
        </authorList>
    </citation>
    <scope>NUCLEOTIDE SEQUENCE [LARGE SCALE GENOMIC DNA]</scope>
    <source>
        <strain evidence="1 2">DSM 44230</strain>
    </source>
</reference>
<comment type="caution">
    <text evidence="1">The sequence shown here is derived from an EMBL/GenBank/DDBJ whole genome shotgun (WGS) entry which is preliminary data.</text>
</comment>
<organism evidence="1 2">
    <name type="scientific">Crossiella cryophila</name>
    <dbReference type="NCBI Taxonomy" id="43355"/>
    <lineage>
        <taxon>Bacteria</taxon>
        <taxon>Bacillati</taxon>
        <taxon>Actinomycetota</taxon>
        <taxon>Actinomycetes</taxon>
        <taxon>Pseudonocardiales</taxon>
        <taxon>Pseudonocardiaceae</taxon>
        <taxon>Crossiella</taxon>
    </lineage>
</organism>
<name>A0A7W7CFZ8_9PSEU</name>
<gene>
    <name evidence="1" type="ORF">HNR67_006649</name>
</gene>
<accession>A0A7W7CFZ8</accession>
<protein>
    <recommendedName>
        <fullName evidence="3">CopG family transcriptional regulator</fullName>
    </recommendedName>
</protein>
<evidence type="ECO:0000313" key="2">
    <source>
        <dbReference type="Proteomes" id="UP000533598"/>
    </source>
</evidence>
<evidence type="ECO:0000313" key="1">
    <source>
        <dbReference type="EMBL" id="MBB4680531.1"/>
    </source>
</evidence>